<name>A0A1S1MRS3_9GAMM</name>
<organism evidence="1 2">
    <name type="scientific">Pseudoalteromonas amylolytica</name>
    <dbReference type="NCBI Taxonomy" id="1859457"/>
    <lineage>
        <taxon>Bacteria</taxon>
        <taxon>Pseudomonadati</taxon>
        <taxon>Pseudomonadota</taxon>
        <taxon>Gammaproteobacteria</taxon>
        <taxon>Alteromonadales</taxon>
        <taxon>Pseudoalteromonadaceae</taxon>
        <taxon>Pseudoalteromonas</taxon>
    </lineage>
</organism>
<dbReference type="OrthoDB" id="6287105at2"/>
<evidence type="ECO:0000313" key="2">
    <source>
        <dbReference type="Proteomes" id="UP000179786"/>
    </source>
</evidence>
<comment type="caution">
    <text evidence="1">The sequence shown here is derived from an EMBL/GenBank/DDBJ whole genome shotgun (WGS) entry which is preliminary data.</text>
</comment>
<dbReference type="Proteomes" id="UP000179786">
    <property type="component" value="Unassembled WGS sequence"/>
</dbReference>
<gene>
    <name evidence="1" type="ORF">BET10_17375</name>
</gene>
<reference evidence="1 2" key="1">
    <citation type="submission" date="2016-09" db="EMBL/GenBank/DDBJ databases">
        <title>Pseudoalteromonas amylolytica sp. nov., isolated from the surface seawater.</title>
        <authorList>
            <person name="Wu Y.-H."/>
            <person name="Cheng H."/>
            <person name="Jin X.-B."/>
            <person name="Wang C.-S."/>
            <person name="Xu X.-W."/>
        </authorList>
    </citation>
    <scope>NUCLEOTIDE SEQUENCE [LARGE SCALE GENOMIC DNA]</scope>
    <source>
        <strain evidence="1 2">JW1</strain>
    </source>
</reference>
<keyword evidence="2" id="KW-1185">Reference proteome</keyword>
<dbReference type="EMBL" id="MKJU01000029">
    <property type="protein sequence ID" value="OHU89392.1"/>
    <property type="molecule type" value="Genomic_DNA"/>
</dbReference>
<dbReference type="AlphaFoldDB" id="A0A1S1MRS3"/>
<dbReference type="STRING" id="1859457.BET10_17375"/>
<dbReference type="RefSeq" id="WP_070986518.1">
    <property type="nucleotide sequence ID" value="NZ_MKJU01000029.1"/>
</dbReference>
<proteinExistence type="predicted"/>
<evidence type="ECO:0008006" key="3">
    <source>
        <dbReference type="Google" id="ProtNLM"/>
    </source>
</evidence>
<sequence length="233" mass="26642">MRLKRILVLIGLLSVGTGCSVVGKISEATLEAGTIGWQLQPVSVRTSYPEFIQKVYFTAELFTSETTDWEIYLVTKEPLPDQPDNAYIELSYQKGDEMVAGQFPLTLVSQHLEDSTTAYRYKYKLDKQAQAFFSEGMQQRLSRRAKTMRFNYLQPLFYSQATQQQITQMDAYVEYALLPDYGPLNLGEFMRKLSFLGDDDWVNFCLDSHYIYDKTSACGEVSINEQMGLSNSL</sequence>
<dbReference type="PROSITE" id="PS51257">
    <property type="entry name" value="PROKAR_LIPOPROTEIN"/>
    <property type="match status" value="1"/>
</dbReference>
<accession>A0A1S1MRS3</accession>
<protein>
    <recommendedName>
        <fullName evidence="3">Lipoprotein</fullName>
    </recommendedName>
</protein>
<evidence type="ECO:0000313" key="1">
    <source>
        <dbReference type="EMBL" id="OHU89392.1"/>
    </source>
</evidence>